<dbReference type="InterPro" id="IPR035892">
    <property type="entry name" value="C2_domain_sf"/>
</dbReference>
<dbReference type="InterPro" id="IPR037721">
    <property type="entry name" value="Ferlin"/>
</dbReference>
<dbReference type="Gene3D" id="2.60.40.150">
    <property type="entry name" value="C2 domain"/>
    <property type="match status" value="1"/>
</dbReference>
<evidence type="ECO:0000256" key="1">
    <source>
        <dbReference type="ARBA" id="ARBA00004167"/>
    </source>
</evidence>
<evidence type="ECO:0000256" key="2">
    <source>
        <dbReference type="ARBA" id="ARBA00022692"/>
    </source>
</evidence>
<feature type="region of interest" description="Disordered" evidence="6">
    <location>
        <begin position="428"/>
        <end position="448"/>
    </location>
</feature>
<dbReference type="PANTHER" id="PTHR12546:SF32">
    <property type="entry name" value="OTOFERLIN"/>
    <property type="match status" value="1"/>
</dbReference>
<comment type="subcellular location">
    <subcellularLocation>
        <location evidence="1">Membrane</location>
        <topology evidence="1">Single-pass membrane protein</topology>
    </subcellularLocation>
</comment>
<organism evidence="8 9">
    <name type="scientific">Saguinus oedipus</name>
    <name type="common">Cotton-top tamarin</name>
    <name type="synonym">Oedipomidas oedipus</name>
    <dbReference type="NCBI Taxonomy" id="9490"/>
    <lineage>
        <taxon>Eukaryota</taxon>
        <taxon>Metazoa</taxon>
        <taxon>Chordata</taxon>
        <taxon>Craniata</taxon>
        <taxon>Vertebrata</taxon>
        <taxon>Euteleostomi</taxon>
        <taxon>Mammalia</taxon>
        <taxon>Eutheria</taxon>
        <taxon>Euarchontoglires</taxon>
        <taxon>Primates</taxon>
        <taxon>Haplorrhini</taxon>
        <taxon>Platyrrhini</taxon>
        <taxon>Cebidae</taxon>
        <taxon>Callitrichinae</taxon>
        <taxon>Saguinus</taxon>
    </lineage>
</organism>
<evidence type="ECO:0000256" key="3">
    <source>
        <dbReference type="ARBA" id="ARBA00022737"/>
    </source>
</evidence>
<accession>A0ABQ9U555</accession>
<proteinExistence type="predicted"/>
<keyword evidence="3" id="KW-0677">Repeat</keyword>
<feature type="domain" description="C2" evidence="7">
    <location>
        <begin position="185"/>
        <end position="316"/>
    </location>
</feature>
<gene>
    <name evidence="8" type="ORF">P7K49_028719</name>
</gene>
<sequence>MKTHYFVFDFHVSPDIMFDKIIKLSVIHSKNLLRSGTLVGSFKMDVGTVYSQPGEYLRTAGQPSNFAQSLEGAPAHIQEHVAAWCITGHMQADKYWTLGAKTAFGYANPWPDLSTGRHPGWGHLVQYPPLTTAEHQFHHKWAILSDPDDISSGLKGYVKCDIAVVGKGDNIKTPHKANETDEDDIEGNLLLPEGVPPERQWARFYVKIYRAEGLPRMNTSLMANVKKAFIGENKDLVDPYVQVFFAGQKGKTSVQKSSYEPLWNEQVIFTDLFPPLCKRMKVQIRDSDKVNDVAIGTHFIDLRKISNDGDKGFLPTLGPAWVNMYGSTRNYTLLDEHQDLNEGLGEGVSFRARLLLGLAVEILDTSNPELTSSTEVQVEQATPISEVRPQAPCCPPRPPAQPLSPQGTWVPDFACCCPVYLRGQTSGFGSSPGNRGPHSAPNRTLPSSTACLCSVS</sequence>
<dbReference type="EMBL" id="JASSZA010000015">
    <property type="protein sequence ID" value="KAK2092191.1"/>
    <property type="molecule type" value="Genomic_DNA"/>
</dbReference>
<keyword evidence="9" id="KW-1185">Reference proteome</keyword>
<evidence type="ECO:0000259" key="7">
    <source>
        <dbReference type="PROSITE" id="PS50004"/>
    </source>
</evidence>
<dbReference type="CDD" id="cd04018">
    <property type="entry name" value="C2C_Ferlin"/>
    <property type="match status" value="1"/>
</dbReference>
<keyword evidence="2" id="KW-0812">Transmembrane</keyword>
<protein>
    <recommendedName>
        <fullName evidence="7">C2 domain-containing protein</fullName>
    </recommendedName>
</protein>
<dbReference type="Pfam" id="PF08151">
    <property type="entry name" value="FerI"/>
    <property type="match status" value="1"/>
</dbReference>
<dbReference type="InterPro" id="IPR000008">
    <property type="entry name" value="C2_dom"/>
</dbReference>
<dbReference type="InterPro" id="IPR012968">
    <property type="entry name" value="FerIin_dom"/>
</dbReference>
<name>A0ABQ9U555_SAGOE</name>
<keyword evidence="5" id="KW-0472">Membrane</keyword>
<dbReference type="InterPro" id="IPR037722">
    <property type="entry name" value="C2C_Ferlin"/>
</dbReference>
<evidence type="ECO:0000313" key="9">
    <source>
        <dbReference type="Proteomes" id="UP001266305"/>
    </source>
</evidence>
<dbReference type="PANTHER" id="PTHR12546">
    <property type="entry name" value="FER-1-LIKE"/>
    <property type="match status" value="1"/>
</dbReference>
<dbReference type="SMART" id="SM01202">
    <property type="entry name" value="FerI"/>
    <property type="match status" value="1"/>
</dbReference>
<dbReference type="Pfam" id="PF00168">
    <property type="entry name" value="C2"/>
    <property type="match status" value="1"/>
</dbReference>
<keyword evidence="4" id="KW-1133">Transmembrane helix</keyword>
<evidence type="ECO:0000256" key="4">
    <source>
        <dbReference type="ARBA" id="ARBA00022989"/>
    </source>
</evidence>
<dbReference type="SUPFAM" id="SSF49562">
    <property type="entry name" value="C2 domain (Calcium/lipid-binding domain, CaLB)"/>
    <property type="match status" value="1"/>
</dbReference>
<evidence type="ECO:0000313" key="8">
    <source>
        <dbReference type="EMBL" id="KAK2092191.1"/>
    </source>
</evidence>
<dbReference type="Proteomes" id="UP001266305">
    <property type="component" value="Unassembled WGS sequence"/>
</dbReference>
<evidence type="ECO:0000256" key="5">
    <source>
        <dbReference type="ARBA" id="ARBA00023136"/>
    </source>
</evidence>
<comment type="caution">
    <text evidence="8">The sequence shown here is derived from an EMBL/GenBank/DDBJ whole genome shotgun (WGS) entry which is preliminary data.</text>
</comment>
<evidence type="ECO:0000256" key="6">
    <source>
        <dbReference type="SAM" id="MobiDB-lite"/>
    </source>
</evidence>
<reference evidence="8 9" key="1">
    <citation type="submission" date="2023-05" db="EMBL/GenBank/DDBJ databases">
        <title>B98-5 Cell Line De Novo Hybrid Assembly: An Optical Mapping Approach.</title>
        <authorList>
            <person name="Kananen K."/>
            <person name="Auerbach J.A."/>
            <person name="Kautto E."/>
            <person name="Blachly J.S."/>
        </authorList>
    </citation>
    <scope>NUCLEOTIDE SEQUENCE [LARGE SCALE GENOMIC DNA]</scope>
    <source>
        <strain evidence="8">B95-8</strain>
        <tissue evidence="8">Cell line</tissue>
    </source>
</reference>
<dbReference type="PROSITE" id="PS50004">
    <property type="entry name" value="C2"/>
    <property type="match status" value="1"/>
</dbReference>
<dbReference type="SMART" id="SM00239">
    <property type="entry name" value="C2"/>
    <property type="match status" value="1"/>
</dbReference>